<dbReference type="InterPro" id="IPR014721">
    <property type="entry name" value="Ribsml_uS5_D2-typ_fold_subgr"/>
</dbReference>
<dbReference type="GO" id="GO:0003924">
    <property type="term" value="F:GTPase activity"/>
    <property type="evidence" value="ECO:0007669"/>
    <property type="project" value="InterPro"/>
</dbReference>
<comment type="subcellular location">
    <subcellularLocation>
        <location evidence="8">Cytoplasm</location>
    </subcellularLocation>
</comment>
<accession>A0AAD0UAP6</accession>
<proteinExistence type="inferred from homology"/>
<dbReference type="InterPro" id="IPR000640">
    <property type="entry name" value="EFG_V-like"/>
</dbReference>
<dbReference type="FunFam" id="3.40.50.300:FF:000029">
    <property type="entry name" value="Elongation factor G"/>
    <property type="match status" value="1"/>
</dbReference>
<evidence type="ECO:0000313" key="11">
    <source>
        <dbReference type="Proteomes" id="UP000269199"/>
    </source>
</evidence>
<comment type="function">
    <text evidence="7 8">Catalyzes the GTP-dependent ribosomal translocation step during translation elongation. During this step, the ribosome changes from the pre-translocational (PRE) to the post-translocational (POST) state as the newly formed A-site-bound peptidyl-tRNA and P-site-bound deacylated tRNA move to the P and E sites, respectively. Catalyzes the coordinated movement of the two tRNA molecules, the mRNA and conformational changes in the ribosome.</text>
</comment>
<evidence type="ECO:0000256" key="1">
    <source>
        <dbReference type="ARBA" id="ARBA00005870"/>
    </source>
</evidence>
<dbReference type="GO" id="GO:0032790">
    <property type="term" value="P:ribosome disassembly"/>
    <property type="evidence" value="ECO:0007669"/>
    <property type="project" value="TreeGrafter"/>
</dbReference>
<evidence type="ECO:0000256" key="7">
    <source>
        <dbReference type="ARBA" id="ARBA00024731"/>
    </source>
</evidence>
<dbReference type="CDD" id="cd03713">
    <property type="entry name" value="EFG_mtEFG_C"/>
    <property type="match status" value="1"/>
</dbReference>
<dbReference type="HAMAP" id="MF_00054_B">
    <property type="entry name" value="EF_G_EF_2_B"/>
    <property type="match status" value="1"/>
</dbReference>
<evidence type="ECO:0000256" key="5">
    <source>
        <dbReference type="ARBA" id="ARBA00022917"/>
    </source>
</evidence>
<keyword evidence="3 8" id="KW-0547">Nucleotide-binding</keyword>
<dbReference type="Gene3D" id="3.30.70.240">
    <property type="match status" value="1"/>
</dbReference>
<keyword evidence="5 8" id="KW-0648">Protein biosynthesis</keyword>
<dbReference type="InterPro" id="IPR000795">
    <property type="entry name" value="T_Tr_GTP-bd_dom"/>
</dbReference>
<dbReference type="CDD" id="cd16262">
    <property type="entry name" value="EFG_III"/>
    <property type="match status" value="1"/>
</dbReference>
<dbReference type="PROSITE" id="PS00301">
    <property type="entry name" value="G_TR_1"/>
    <property type="match status" value="1"/>
</dbReference>
<dbReference type="InterPro" id="IPR004161">
    <property type="entry name" value="EFTu-like_2"/>
</dbReference>
<dbReference type="Gene3D" id="3.30.70.870">
    <property type="entry name" value="Elongation Factor G (Translational Gtpase), domain 3"/>
    <property type="match status" value="1"/>
</dbReference>
<dbReference type="InterPro" id="IPR041095">
    <property type="entry name" value="EFG_II"/>
</dbReference>
<dbReference type="Gene3D" id="3.30.230.10">
    <property type="match status" value="1"/>
</dbReference>
<dbReference type="SMART" id="SM00889">
    <property type="entry name" value="EFG_IV"/>
    <property type="match status" value="1"/>
</dbReference>
<dbReference type="Gene3D" id="3.40.50.300">
    <property type="entry name" value="P-loop containing nucleotide triphosphate hydrolases"/>
    <property type="match status" value="1"/>
</dbReference>
<dbReference type="PANTHER" id="PTHR43261">
    <property type="entry name" value="TRANSLATION ELONGATION FACTOR G-RELATED"/>
    <property type="match status" value="1"/>
</dbReference>
<dbReference type="CDD" id="cd04088">
    <property type="entry name" value="EFG_mtEFG_II"/>
    <property type="match status" value="1"/>
</dbReference>
<evidence type="ECO:0000313" key="10">
    <source>
        <dbReference type="EMBL" id="AYR26432.1"/>
    </source>
</evidence>
<dbReference type="InterPro" id="IPR031157">
    <property type="entry name" value="G_TR_CS"/>
</dbReference>
<dbReference type="RefSeq" id="WP_061789411.1">
    <property type="nucleotide sequence ID" value="NZ_CP024996.1"/>
</dbReference>
<dbReference type="InterPro" id="IPR047872">
    <property type="entry name" value="EFG_IV"/>
</dbReference>
<dbReference type="Gene3D" id="2.40.30.10">
    <property type="entry name" value="Translation factors"/>
    <property type="match status" value="1"/>
</dbReference>
<dbReference type="InterPro" id="IPR005225">
    <property type="entry name" value="Small_GTP-bd"/>
</dbReference>
<dbReference type="FunFam" id="3.30.70.870:FF:000001">
    <property type="entry name" value="Elongation factor G"/>
    <property type="match status" value="1"/>
</dbReference>
<evidence type="ECO:0000256" key="6">
    <source>
        <dbReference type="ARBA" id="ARBA00023134"/>
    </source>
</evidence>
<dbReference type="Pfam" id="PF14492">
    <property type="entry name" value="EFG_III"/>
    <property type="match status" value="1"/>
</dbReference>
<dbReference type="PANTHER" id="PTHR43261:SF1">
    <property type="entry name" value="RIBOSOME-RELEASING FACTOR 2, MITOCHONDRIAL"/>
    <property type="match status" value="1"/>
</dbReference>
<name>A0AAD0UAP6_9BURK</name>
<dbReference type="PROSITE" id="PS51722">
    <property type="entry name" value="G_TR_2"/>
    <property type="match status" value="1"/>
</dbReference>
<gene>
    <name evidence="8 10" type="primary">fusA</name>
    <name evidence="10" type="ORF">RC54_22590</name>
</gene>
<feature type="binding site" evidence="8">
    <location>
        <begin position="88"/>
        <end position="92"/>
    </location>
    <ligand>
        <name>GTP</name>
        <dbReference type="ChEBI" id="CHEBI:37565"/>
    </ligand>
</feature>
<dbReference type="PRINTS" id="PR00315">
    <property type="entry name" value="ELONGATNFCT"/>
</dbReference>
<keyword evidence="4 8" id="KW-0251">Elongation factor</keyword>
<dbReference type="GO" id="GO:0097216">
    <property type="term" value="F:guanosine tetraphosphate binding"/>
    <property type="evidence" value="ECO:0007669"/>
    <property type="project" value="UniProtKB-ARBA"/>
</dbReference>
<dbReference type="SUPFAM" id="SSF50447">
    <property type="entry name" value="Translation proteins"/>
    <property type="match status" value="1"/>
</dbReference>
<dbReference type="GO" id="GO:0003746">
    <property type="term" value="F:translation elongation factor activity"/>
    <property type="evidence" value="ECO:0007669"/>
    <property type="project" value="UniProtKB-UniRule"/>
</dbReference>
<dbReference type="FunFam" id="3.30.230.10:FF:000003">
    <property type="entry name" value="Elongation factor G"/>
    <property type="match status" value="1"/>
</dbReference>
<protein>
    <recommendedName>
        <fullName evidence="2 8">Elongation factor G</fullName>
        <shortName evidence="8">EF-G</shortName>
    </recommendedName>
</protein>
<evidence type="ECO:0000256" key="4">
    <source>
        <dbReference type="ARBA" id="ARBA00022768"/>
    </source>
</evidence>
<dbReference type="SUPFAM" id="SSF52540">
    <property type="entry name" value="P-loop containing nucleoside triphosphate hydrolases"/>
    <property type="match status" value="1"/>
</dbReference>
<dbReference type="GO" id="GO:0005737">
    <property type="term" value="C:cytoplasm"/>
    <property type="evidence" value="ECO:0007669"/>
    <property type="project" value="UniProtKB-SubCell"/>
</dbReference>
<dbReference type="CDD" id="cd01434">
    <property type="entry name" value="EFG_mtEFG1_IV"/>
    <property type="match status" value="1"/>
</dbReference>
<evidence type="ECO:0000259" key="9">
    <source>
        <dbReference type="PROSITE" id="PS51722"/>
    </source>
</evidence>
<keyword evidence="8" id="KW-0963">Cytoplasm</keyword>
<reference evidence="10 11" key="1">
    <citation type="submission" date="2017-11" db="EMBL/GenBank/DDBJ databases">
        <title>Complete genome sequence of Herbaspirillum rubrisubalbicans DSM 11543.</title>
        <authorList>
            <person name="Chen M."/>
            <person name="An Q."/>
        </authorList>
    </citation>
    <scope>NUCLEOTIDE SEQUENCE [LARGE SCALE GENOMIC DNA]</scope>
    <source>
        <strain evidence="10 11">DSM 11543</strain>
    </source>
</reference>
<dbReference type="InterPro" id="IPR020568">
    <property type="entry name" value="Ribosomal_Su5_D2-typ_SF"/>
</dbReference>
<dbReference type="InterPro" id="IPR027417">
    <property type="entry name" value="P-loop_NTPase"/>
</dbReference>
<dbReference type="FunFam" id="2.40.30.10:FF:000006">
    <property type="entry name" value="Elongation factor G"/>
    <property type="match status" value="1"/>
</dbReference>
<dbReference type="AlphaFoldDB" id="A0AAD0UAP6"/>
<organism evidence="10 11">
    <name type="scientific">Herbaspirillum rubrisubalbicans</name>
    <dbReference type="NCBI Taxonomy" id="80842"/>
    <lineage>
        <taxon>Bacteria</taxon>
        <taxon>Pseudomonadati</taxon>
        <taxon>Pseudomonadota</taxon>
        <taxon>Betaproteobacteria</taxon>
        <taxon>Burkholderiales</taxon>
        <taxon>Oxalobacteraceae</taxon>
        <taxon>Herbaspirillum</taxon>
    </lineage>
</organism>
<dbReference type="NCBIfam" id="NF009381">
    <property type="entry name" value="PRK12740.1-5"/>
    <property type="match status" value="1"/>
</dbReference>
<comment type="similarity">
    <text evidence="1 8">Belongs to the TRAFAC class translation factor GTPase superfamily. Classic translation factor GTPase family. EF-G/EF-2 subfamily.</text>
</comment>
<feature type="binding site" evidence="8">
    <location>
        <begin position="17"/>
        <end position="24"/>
    </location>
    <ligand>
        <name>GTP</name>
        <dbReference type="ChEBI" id="CHEBI:37565"/>
    </ligand>
</feature>
<dbReference type="FunFam" id="3.30.70.240:FF:000001">
    <property type="entry name" value="Elongation factor G"/>
    <property type="match status" value="1"/>
</dbReference>
<dbReference type="SUPFAM" id="SSF54980">
    <property type="entry name" value="EF-G C-terminal domain-like"/>
    <property type="match status" value="2"/>
</dbReference>
<evidence type="ECO:0000256" key="8">
    <source>
        <dbReference type="HAMAP-Rule" id="MF_00054"/>
    </source>
</evidence>
<evidence type="ECO:0000256" key="2">
    <source>
        <dbReference type="ARBA" id="ARBA00017872"/>
    </source>
</evidence>
<dbReference type="Pfam" id="PF00679">
    <property type="entry name" value="EFG_C"/>
    <property type="match status" value="1"/>
</dbReference>
<dbReference type="EMBL" id="CP024996">
    <property type="protein sequence ID" value="AYR26432.1"/>
    <property type="molecule type" value="Genomic_DNA"/>
</dbReference>
<dbReference type="InterPro" id="IPR009000">
    <property type="entry name" value="Transl_B-barrel_sf"/>
</dbReference>
<evidence type="ECO:0000256" key="3">
    <source>
        <dbReference type="ARBA" id="ARBA00022741"/>
    </source>
</evidence>
<dbReference type="CDD" id="cd01886">
    <property type="entry name" value="EF-G"/>
    <property type="match status" value="1"/>
</dbReference>
<dbReference type="InterPro" id="IPR009022">
    <property type="entry name" value="EFG_III"/>
</dbReference>
<feature type="binding site" evidence="8">
    <location>
        <begin position="142"/>
        <end position="145"/>
    </location>
    <ligand>
        <name>GTP</name>
        <dbReference type="ChEBI" id="CHEBI:37565"/>
    </ligand>
</feature>
<keyword evidence="6 8" id="KW-0342">GTP-binding</keyword>
<dbReference type="Pfam" id="PF03764">
    <property type="entry name" value="EFG_IV"/>
    <property type="match status" value="1"/>
</dbReference>
<dbReference type="SMART" id="SM00838">
    <property type="entry name" value="EFG_C"/>
    <property type="match status" value="1"/>
</dbReference>
<dbReference type="Pfam" id="PF03144">
    <property type="entry name" value="GTP_EFTU_D2"/>
    <property type="match status" value="1"/>
</dbReference>
<dbReference type="NCBIfam" id="TIGR00484">
    <property type="entry name" value="EF-G"/>
    <property type="match status" value="1"/>
</dbReference>
<dbReference type="SUPFAM" id="SSF54211">
    <property type="entry name" value="Ribosomal protein S5 domain 2-like"/>
    <property type="match status" value="1"/>
</dbReference>
<sequence>MSRKTRIENYRNIGISAHIDAGKTTTTERILFYTGVNHKIGEVHNGAATMDWMEQEQERGITITSAATTAFWKGMAGNYPEHRINIIDTPGHVDFTIEVERSMRVLDGAVMVYDSVGGVQPQSETVWRQANKYKVPRIAFVNKMDRVGADFFRVQKQIEERLKGRAVPIQIPVGAEDHFSGVIDLVKMKAIIWDEASQGVLFKYEDIPLELEDTARQWRDHMVEQAAEANEELLEKYLSGNPLTEDDIKRGLRLRTVANEIVPMLAGSAFKNKGVQAMLDAVIDYLPSPVDVPAIAGHGEDDSEIERHPSDEEPFSALAFKIMTDPFVGQLTFFRVYSGIVNSGDTVYNPVKGKKERLGRILQMHANERKEIKEVFAGDIAAAVGLKDVTTGDTLSDPEHPIILERMIFPEPVISQAVEPKTKADQEKMGIALNRLAQEDPSFRVHTDEESGQTIMSGMGELHLEILVDRMKREFNVEATVGKPQVAYREAIRKAVEDVEGKFVKQSGGRGQYGHVVIKLEPQPAGKGYEFVDAIKGGVVPREFIPAVDKGIQESLKAGVLAGYPVVDVKATLTFGSYHDVDSNENAFRMAGSMAFKEAMKRAGPMLLEPMMQVEVETPEEFMGNVMGDLSSRRGMVQGMEDMVGGGKLVRAEVPLSEMFGYSTTLRSLSQGRATYSMEFKHYAEAPRQVVEQLSGSKAKG</sequence>
<dbReference type="Pfam" id="PF00009">
    <property type="entry name" value="GTP_EFTU"/>
    <property type="match status" value="1"/>
</dbReference>
<dbReference type="InterPro" id="IPR005517">
    <property type="entry name" value="Transl_elong_EFG/EF2_IV"/>
</dbReference>
<dbReference type="InterPro" id="IPR035649">
    <property type="entry name" value="EFG_V"/>
</dbReference>
<dbReference type="NCBIfam" id="TIGR00231">
    <property type="entry name" value="small_GTP"/>
    <property type="match status" value="1"/>
</dbReference>
<dbReference type="InterPro" id="IPR035647">
    <property type="entry name" value="EFG_III/V"/>
</dbReference>
<dbReference type="GO" id="GO:0005525">
    <property type="term" value="F:GTP binding"/>
    <property type="evidence" value="ECO:0007669"/>
    <property type="project" value="UniProtKB-UniRule"/>
</dbReference>
<feature type="domain" description="Tr-type G" evidence="9">
    <location>
        <begin position="8"/>
        <end position="290"/>
    </location>
</feature>
<dbReference type="Proteomes" id="UP000269199">
    <property type="component" value="Chromosome"/>
</dbReference>
<dbReference type="InterPro" id="IPR004540">
    <property type="entry name" value="Transl_elong_EFG/EF2"/>
</dbReference>